<name>A0A1I3CWR2_9ACTN</name>
<dbReference type="STRING" id="1005945.SAMN05216561_102252"/>
<evidence type="ECO:0000313" key="4">
    <source>
        <dbReference type="Proteomes" id="UP000198649"/>
    </source>
</evidence>
<dbReference type="InterPro" id="IPR028087">
    <property type="entry name" value="Tad_N"/>
</dbReference>
<keyword evidence="1" id="KW-1133">Transmembrane helix</keyword>
<organism evidence="3 4">
    <name type="scientific">Nocardioides psychrotolerans</name>
    <dbReference type="NCBI Taxonomy" id="1005945"/>
    <lineage>
        <taxon>Bacteria</taxon>
        <taxon>Bacillati</taxon>
        <taxon>Actinomycetota</taxon>
        <taxon>Actinomycetes</taxon>
        <taxon>Propionibacteriales</taxon>
        <taxon>Nocardioidaceae</taxon>
        <taxon>Nocardioides</taxon>
    </lineage>
</organism>
<keyword evidence="1" id="KW-0812">Transmembrane</keyword>
<keyword evidence="4" id="KW-1185">Reference proteome</keyword>
<dbReference type="Proteomes" id="UP000198649">
    <property type="component" value="Unassembled WGS sequence"/>
</dbReference>
<dbReference type="AlphaFoldDB" id="A0A1I3CWR2"/>
<feature type="domain" description="Putative Flp pilus-assembly TadG-like N-terminal" evidence="2">
    <location>
        <begin position="9"/>
        <end position="51"/>
    </location>
</feature>
<feature type="transmembrane region" description="Helical" evidence="1">
    <location>
        <begin position="12"/>
        <end position="34"/>
    </location>
</feature>
<evidence type="ECO:0000259" key="2">
    <source>
        <dbReference type="Pfam" id="PF13400"/>
    </source>
</evidence>
<evidence type="ECO:0000256" key="1">
    <source>
        <dbReference type="SAM" id="Phobius"/>
    </source>
</evidence>
<keyword evidence="1" id="KW-0472">Membrane</keyword>
<sequence>MTRRRDERGAVAIIAGVISMVLIIVAAFAVDLGMQRVARRDMQSLADVVALDLVRELDGQRTVSQLTPLMPGLAQASLVRNQLCGPAASRQVCNVGGVPQVTVELGTLSPTGAFMPTTAAAVVPRAVRVTAATSVGFAFVPGSGGAVRTAVANTDSGACFKIGSVGAALDTKRSALLNAVLGQALGSPVSLSIASYQGLANASLSLLDLIGVPSLGVGTVDQLLTTEVSLAKLYTASAVVLRRQGDTAQAAVLDAFALAVGSAATVGVGTLINVDQGNGAAAAASLNALDLLYGAATVSNGQSFVEVPSLGINLPLASLTGSVRVGQAAKAGCGRVPTATATTQQVSANLNGSIASLPGVTAVGLTVSSTSVTITNLSVTAANATGTLTAATCGTPDVAKPDVMSVLATPGLVTITGNLSVRLGAQMQLPLGLLGAMVLVDLDIVIPATLNASSSAAGTTVNMQFPTLGSYSAAYPAGSAGVGLSPGAVTLSRSTTTVTATLLGIPLALGGSLATVLDAAMTITSSLTTQLNSALVLPLMATLGVRIASADVFGLPRPLCSEPALRG</sequence>
<gene>
    <name evidence="3" type="ORF">SAMN05216561_102252</name>
</gene>
<evidence type="ECO:0000313" key="3">
    <source>
        <dbReference type="EMBL" id="SFH78857.1"/>
    </source>
</evidence>
<protein>
    <submittedName>
        <fullName evidence="3">Uncharacterized membrane protein</fullName>
    </submittedName>
</protein>
<dbReference type="Pfam" id="PF13400">
    <property type="entry name" value="Tad"/>
    <property type="match status" value="1"/>
</dbReference>
<accession>A0A1I3CWR2</accession>
<dbReference type="RefSeq" id="WP_091110403.1">
    <property type="nucleotide sequence ID" value="NZ_BKAF01000003.1"/>
</dbReference>
<proteinExistence type="predicted"/>
<reference evidence="3 4" key="1">
    <citation type="submission" date="2016-10" db="EMBL/GenBank/DDBJ databases">
        <authorList>
            <person name="de Groot N.N."/>
        </authorList>
    </citation>
    <scope>NUCLEOTIDE SEQUENCE [LARGE SCALE GENOMIC DNA]</scope>
    <source>
        <strain evidence="3 4">CGMCC 1.11156</strain>
    </source>
</reference>
<dbReference type="EMBL" id="FOQG01000002">
    <property type="protein sequence ID" value="SFH78857.1"/>
    <property type="molecule type" value="Genomic_DNA"/>
</dbReference>